<dbReference type="Pfam" id="PF01420">
    <property type="entry name" value="Methylase_S"/>
    <property type="match status" value="1"/>
</dbReference>
<evidence type="ECO:0000313" key="5">
    <source>
        <dbReference type="EMBL" id="OOF46393.1"/>
    </source>
</evidence>
<evidence type="ECO:0000313" key="6">
    <source>
        <dbReference type="Proteomes" id="UP000188728"/>
    </source>
</evidence>
<reference evidence="5 6" key="1">
    <citation type="submission" date="2016-10" db="EMBL/GenBank/DDBJ databases">
        <title>Rodentibacter gen. nov. and new species.</title>
        <authorList>
            <person name="Christensen H."/>
        </authorList>
    </citation>
    <scope>NUCLEOTIDE SEQUENCE [LARGE SCALE GENOMIC DNA]</scope>
    <source>
        <strain evidence="5 6">H1983213011</strain>
    </source>
</reference>
<keyword evidence="3" id="KW-0238">DNA-binding</keyword>
<dbReference type="GO" id="GO:0009307">
    <property type="term" value="P:DNA restriction-modification system"/>
    <property type="evidence" value="ECO:0007669"/>
    <property type="project" value="UniProtKB-KW"/>
</dbReference>
<evidence type="ECO:0000256" key="2">
    <source>
        <dbReference type="ARBA" id="ARBA00022747"/>
    </source>
</evidence>
<organism evidence="5 6">
    <name type="scientific">Rodentibacter trehalosifermentans</name>
    <dbReference type="NCBI Taxonomy" id="1908263"/>
    <lineage>
        <taxon>Bacteria</taxon>
        <taxon>Pseudomonadati</taxon>
        <taxon>Pseudomonadota</taxon>
        <taxon>Gammaproteobacteria</taxon>
        <taxon>Pasteurellales</taxon>
        <taxon>Pasteurellaceae</taxon>
        <taxon>Rodentibacter</taxon>
    </lineage>
</organism>
<sequence>MNEIEKMIESLCPDGVEFRELREVCIPLKKATLKVSELLEDGKYPVINSGRNLYGYYNKYNNEGNAIIIAARGEYAGFINYIDTNFWAGGLCYPYRSIDEKILLTKFIYYILKVNEIGIMEKLVSRGSIPALNKSDLDLFKIPVPPLEIQEKIVKVLDIFTELEATLEATLEAELSLRKKQYEYYRNKLLTFDNITDRGGVRK</sequence>
<dbReference type="EMBL" id="MLHK01000017">
    <property type="protein sequence ID" value="OOF46393.1"/>
    <property type="molecule type" value="Genomic_DNA"/>
</dbReference>
<accession>A0A1V3IW08</accession>
<protein>
    <submittedName>
        <fullName evidence="5">Type I restriction endonuclease</fullName>
    </submittedName>
</protein>
<comment type="caution">
    <text evidence="5">The sequence shown here is derived from an EMBL/GenBank/DDBJ whole genome shotgun (WGS) entry which is preliminary data.</text>
</comment>
<dbReference type="PANTHER" id="PTHR43140:SF1">
    <property type="entry name" value="TYPE I RESTRICTION ENZYME ECOKI SPECIFICITY SUBUNIT"/>
    <property type="match status" value="1"/>
</dbReference>
<dbReference type="InterPro" id="IPR000055">
    <property type="entry name" value="Restrct_endonuc_typeI_TRD"/>
</dbReference>
<dbReference type="RefSeq" id="WP_077473689.1">
    <property type="nucleotide sequence ID" value="NZ_MLHK01000017.1"/>
</dbReference>
<dbReference type="Proteomes" id="UP000188728">
    <property type="component" value="Unassembled WGS sequence"/>
</dbReference>
<keyword evidence="5" id="KW-0540">Nuclease</keyword>
<keyword evidence="5" id="KW-0255">Endonuclease</keyword>
<keyword evidence="5" id="KW-0378">Hydrolase</keyword>
<dbReference type="PANTHER" id="PTHR43140">
    <property type="entry name" value="TYPE-1 RESTRICTION ENZYME ECOKI SPECIFICITY PROTEIN"/>
    <property type="match status" value="1"/>
</dbReference>
<dbReference type="InterPro" id="IPR044946">
    <property type="entry name" value="Restrct_endonuc_typeI_TRD_sf"/>
</dbReference>
<evidence type="ECO:0000256" key="3">
    <source>
        <dbReference type="ARBA" id="ARBA00023125"/>
    </source>
</evidence>
<dbReference type="AlphaFoldDB" id="A0A1V3IW08"/>
<name>A0A1V3IW08_9PAST</name>
<dbReference type="GO" id="GO:0004519">
    <property type="term" value="F:endonuclease activity"/>
    <property type="evidence" value="ECO:0007669"/>
    <property type="project" value="UniProtKB-KW"/>
</dbReference>
<proteinExistence type="inferred from homology"/>
<dbReference type="InterPro" id="IPR051212">
    <property type="entry name" value="Type-I_RE_S_subunit"/>
</dbReference>
<keyword evidence="2" id="KW-0680">Restriction system</keyword>
<comment type="similarity">
    <text evidence="1">Belongs to the type-I restriction system S methylase family.</text>
</comment>
<feature type="domain" description="Type I restriction modification DNA specificity" evidence="4">
    <location>
        <begin position="13"/>
        <end position="175"/>
    </location>
</feature>
<evidence type="ECO:0000259" key="4">
    <source>
        <dbReference type="Pfam" id="PF01420"/>
    </source>
</evidence>
<dbReference type="CDD" id="cd17291">
    <property type="entry name" value="RMtype1_S_MgeORF438P-TRD-CR_like"/>
    <property type="match status" value="1"/>
</dbReference>
<dbReference type="SUPFAM" id="SSF116734">
    <property type="entry name" value="DNA methylase specificity domain"/>
    <property type="match status" value="1"/>
</dbReference>
<dbReference type="Gene3D" id="3.90.220.20">
    <property type="entry name" value="DNA methylase specificity domains"/>
    <property type="match status" value="1"/>
</dbReference>
<gene>
    <name evidence="5" type="ORF">BKK51_02605</name>
</gene>
<dbReference type="GO" id="GO:0003677">
    <property type="term" value="F:DNA binding"/>
    <property type="evidence" value="ECO:0007669"/>
    <property type="project" value="UniProtKB-KW"/>
</dbReference>
<evidence type="ECO:0000256" key="1">
    <source>
        <dbReference type="ARBA" id="ARBA00010923"/>
    </source>
</evidence>